<evidence type="ECO:0000313" key="3">
    <source>
        <dbReference type="Proteomes" id="UP001239909"/>
    </source>
</evidence>
<evidence type="ECO:0000313" key="2">
    <source>
        <dbReference type="EMBL" id="GMG81669.1"/>
    </source>
</evidence>
<reference evidence="2 3" key="1">
    <citation type="submission" date="2023-04" db="EMBL/GenBank/DDBJ databases">
        <title>Marinoamorphus aggregata gen. nov., sp. Nov., isolate from tissue of brittle star Ophioplocus japonicus.</title>
        <authorList>
            <person name="Kawano K."/>
            <person name="Sawayama S."/>
            <person name="Nakagawa S."/>
        </authorList>
    </citation>
    <scope>NUCLEOTIDE SEQUENCE [LARGE SCALE GENOMIC DNA]</scope>
    <source>
        <strain evidence="2 3">NKW23</strain>
    </source>
</reference>
<organism evidence="2 3">
    <name type="scientific">Paralimibaculum aggregatum</name>
    <dbReference type="NCBI Taxonomy" id="3036245"/>
    <lineage>
        <taxon>Bacteria</taxon>
        <taxon>Pseudomonadati</taxon>
        <taxon>Pseudomonadota</taxon>
        <taxon>Alphaproteobacteria</taxon>
        <taxon>Rhodobacterales</taxon>
        <taxon>Paracoccaceae</taxon>
        <taxon>Paralimibaculum</taxon>
    </lineage>
</organism>
<proteinExistence type="predicted"/>
<dbReference type="PROSITE" id="PS51257">
    <property type="entry name" value="PROKAR_LIPOPROTEIN"/>
    <property type="match status" value="1"/>
</dbReference>
<gene>
    <name evidence="2" type="ORF">LNKW23_08820</name>
</gene>
<dbReference type="RefSeq" id="WP_285670384.1">
    <property type="nucleotide sequence ID" value="NZ_BSYI01000005.1"/>
</dbReference>
<comment type="caution">
    <text evidence="2">The sequence shown here is derived from an EMBL/GenBank/DDBJ whole genome shotgun (WGS) entry which is preliminary data.</text>
</comment>
<sequence length="201" mass="21427">MKRALRPTGAALAAALAAGCIAALMLAAAPRAGAYDYRVLHMIEDRHTHVVLRISEPPAGGDLPQRGRAACADVPALDRRGRNRALAFGRMFQNSGIHVDLILTSRLCRNIQAAALMKIGPLTEQPLLDAPESGEIGEEQTEALLGYLDGLRASETALLVAHGAVIEALTGERLEPGEGLVFTLPPFGEMTLRGRFDLPPH</sequence>
<evidence type="ECO:0008006" key="4">
    <source>
        <dbReference type="Google" id="ProtNLM"/>
    </source>
</evidence>
<evidence type="ECO:0000256" key="1">
    <source>
        <dbReference type="SAM" id="SignalP"/>
    </source>
</evidence>
<feature type="chain" id="PRO_5045401277" description="Histidine phosphatase family protein" evidence="1">
    <location>
        <begin position="35"/>
        <end position="201"/>
    </location>
</feature>
<dbReference type="SUPFAM" id="SSF53254">
    <property type="entry name" value="Phosphoglycerate mutase-like"/>
    <property type="match status" value="1"/>
</dbReference>
<dbReference type="Gene3D" id="3.40.50.1240">
    <property type="entry name" value="Phosphoglycerate mutase-like"/>
    <property type="match status" value="1"/>
</dbReference>
<feature type="signal peptide" evidence="1">
    <location>
        <begin position="1"/>
        <end position="34"/>
    </location>
</feature>
<dbReference type="InterPro" id="IPR029033">
    <property type="entry name" value="His_PPase_superfam"/>
</dbReference>
<keyword evidence="1" id="KW-0732">Signal</keyword>
<accession>A0ABQ6LHR0</accession>
<protein>
    <recommendedName>
        <fullName evidence="4">Histidine phosphatase family protein</fullName>
    </recommendedName>
</protein>
<dbReference type="Proteomes" id="UP001239909">
    <property type="component" value="Unassembled WGS sequence"/>
</dbReference>
<keyword evidence="3" id="KW-1185">Reference proteome</keyword>
<name>A0ABQ6LHR0_9RHOB</name>
<dbReference type="EMBL" id="BSYI01000005">
    <property type="protein sequence ID" value="GMG81669.1"/>
    <property type="molecule type" value="Genomic_DNA"/>
</dbReference>